<evidence type="ECO:0000256" key="6">
    <source>
        <dbReference type="SAM" id="Coils"/>
    </source>
</evidence>
<dbReference type="Gene3D" id="2.40.10.350">
    <property type="entry name" value="Rod shape-determining protein MreC, domain 2"/>
    <property type="match status" value="1"/>
</dbReference>
<evidence type="ECO:0000313" key="9">
    <source>
        <dbReference type="Proteomes" id="UP000570361"/>
    </source>
</evidence>
<dbReference type="RefSeq" id="WP_246427547.1">
    <property type="nucleotide sequence ID" value="NZ_JACHXK010000003.1"/>
</dbReference>
<evidence type="ECO:0000256" key="3">
    <source>
        <dbReference type="ARBA" id="ARBA00022960"/>
    </source>
</evidence>
<dbReference type="PANTHER" id="PTHR34138">
    <property type="entry name" value="CELL SHAPE-DETERMINING PROTEIN MREC"/>
    <property type="match status" value="1"/>
</dbReference>
<dbReference type="EMBL" id="JACHXK010000003">
    <property type="protein sequence ID" value="MBB3109900.1"/>
    <property type="molecule type" value="Genomic_DNA"/>
</dbReference>
<accession>A0A7W5FM44</accession>
<reference evidence="8 9" key="1">
    <citation type="submission" date="2020-08" db="EMBL/GenBank/DDBJ databases">
        <title>Genomic Encyclopedia of Type Strains, Phase III (KMG-III): the genomes of soil and plant-associated and newly described type strains.</title>
        <authorList>
            <person name="Whitman W."/>
        </authorList>
    </citation>
    <scope>NUCLEOTIDE SEQUENCE [LARGE SCALE GENOMIC DNA]</scope>
    <source>
        <strain evidence="8 9">CECT 5862</strain>
    </source>
</reference>
<dbReference type="AlphaFoldDB" id="A0A7W5FM44"/>
<keyword evidence="3 5" id="KW-0133">Cell shape</keyword>
<gene>
    <name evidence="8" type="ORF">FHS18_001963</name>
</gene>
<dbReference type="InterPro" id="IPR007221">
    <property type="entry name" value="MreC"/>
</dbReference>
<dbReference type="InterPro" id="IPR042177">
    <property type="entry name" value="Cell/Rod_1"/>
</dbReference>
<dbReference type="InterPro" id="IPR042175">
    <property type="entry name" value="Cell/Rod_MreC_2"/>
</dbReference>
<feature type="coiled-coil region" evidence="6">
    <location>
        <begin position="69"/>
        <end position="113"/>
    </location>
</feature>
<dbReference type="NCBIfam" id="TIGR00219">
    <property type="entry name" value="mreC"/>
    <property type="match status" value="1"/>
</dbReference>
<dbReference type="InterPro" id="IPR055342">
    <property type="entry name" value="MreC_beta-barrel_core"/>
</dbReference>
<evidence type="ECO:0000256" key="2">
    <source>
        <dbReference type="ARBA" id="ARBA00013855"/>
    </source>
</evidence>
<sequence>MFNWMRNRRIIVLMIVVVLFVAVMGFSISDRKKLTWPENFILDASGVVQHWFYKPAGYIAGFFEDIANLRHLYQENEELRKTAAAYARDKNKYNFIEQENQRLQAALGFTERQKNMYDYRYLIAQVIAVDNSPINQTIRINLGSKDGITTDMVVVSIDGLVGIVSKVDPFYSNVMPITQLDEKSSVSKSIAATVKGKELLSFGMVDNYDQETGMLSMSRIAETDPLAEGDTIITSGLGEVFPKGMVIGTVKSRQVGDYGLTHTALIDPAADFEHLTEVFVVEVPNAKESAQ</sequence>
<dbReference type="Proteomes" id="UP000570361">
    <property type="component" value="Unassembled WGS sequence"/>
</dbReference>
<dbReference type="Pfam" id="PF04085">
    <property type="entry name" value="MreC"/>
    <property type="match status" value="1"/>
</dbReference>
<evidence type="ECO:0000313" key="8">
    <source>
        <dbReference type="EMBL" id="MBB3109900.1"/>
    </source>
</evidence>
<evidence type="ECO:0000256" key="1">
    <source>
        <dbReference type="ARBA" id="ARBA00009369"/>
    </source>
</evidence>
<dbReference type="Gene3D" id="2.40.10.340">
    <property type="entry name" value="Rod shape-determining protein MreC, domain 1"/>
    <property type="match status" value="1"/>
</dbReference>
<comment type="function">
    <text evidence="5">Involved in formation and maintenance of cell shape.</text>
</comment>
<evidence type="ECO:0000256" key="4">
    <source>
        <dbReference type="ARBA" id="ARBA00032089"/>
    </source>
</evidence>
<feature type="domain" description="Rod shape-determining protein MreC beta-barrel core" evidence="7">
    <location>
        <begin position="126"/>
        <end position="282"/>
    </location>
</feature>
<evidence type="ECO:0000256" key="5">
    <source>
        <dbReference type="PIRNR" id="PIRNR038471"/>
    </source>
</evidence>
<keyword evidence="6" id="KW-0175">Coiled coil</keyword>
<dbReference type="GO" id="GO:0005886">
    <property type="term" value="C:plasma membrane"/>
    <property type="evidence" value="ECO:0007669"/>
    <property type="project" value="TreeGrafter"/>
</dbReference>
<comment type="similarity">
    <text evidence="1 5">Belongs to the MreC family.</text>
</comment>
<comment type="caution">
    <text evidence="8">The sequence shown here is derived from an EMBL/GenBank/DDBJ whole genome shotgun (WGS) entry which is preliminary data.</text>
</comment>
<organism evidence="8 9">
    <name type="scientific">Paenibacillus phyllosphaerae</name>
    <dbReference type="NCBI Taxonomy" id="274593"/>
    <lineage>
        <taxon>Bacteria</taxon>
        <taxon>Bacillati</taxon>
        <taxon>Bacillota</taxon>
        <taxon>Bacilli</taxon>
        <taxon>Bacillales</taxon>
        <taxon>Paenibacillaceae</taxon>
        <taxon>Paenibacillus</taxon>
    </lineage>
</organism>
<name>A0A7W5FM44_9BACL</name>
<dbReference type="PIRSF" id="PIRSF038471">
    <property type="entry name" value="MreC"/>
    <property type="match status" value="1"/>
</dbReference>
<dbReference type="PANTHER" id="PTHR34138:SF1">
    <property type="entry name" value="CELL SHAPE-DETERMINING PROTEIN MREC"/>
    <property type="match status" value="1"/>
</dbReference>
<protein>
    <recommendedName>
        <fullName evidence="2 5">Cell shape-determining protein MreC</fullName>
    </recommendedName>
    <alternativeName>
        <fullName evidence="4 5">Cell shape protein MreC</fullName>
    </alternativeName>
</protein>
<evidence type="ECO:0000259" key="7">
    <source>
        <dbReference type="Pfam" id="PF04085"/>
    </source>
</evidence>
<keyword evidence="9" id="KW-1185">Reference proteome</keyword>
<proteinExistence type="inferred from homology"/>
<dbReference type="GO" id="GO:0008360">
    <property type="term" value="P:regulation of cell shape"/>
    <property type="evidence" value="ECO:0007669"/>
    <property type="project" value="UniProtKB-KW"/>
</dbReference>